<dbReference type="Proteomes" id="UP000029707">
    <property type="component" value="Unassembled WGS sequence"/>
</dbReference>
<accession>A0A4U8TLW0</accession>
<reference evidence="1 2" key="1">
    <citation type="journal article" date="2014" name="Genome Announc.">
        <title>Draft genome sequences of eight enterohepatic helicobacter species isolated from both laboratory and wild rodents.</title>
        <authorList>
            <person name="Sheh A."/>
            <person name="Shen Z."/>
            <person name="Fox J.G."/>
        </authorList>
    </citation>
    <scope>NUCLEOTIDE SEQUENCE [LARGE SCALE GENOMIC DNA]</scope>
    <source>
        <strain evidence="1 2">MIT 01-6451</strain>
    </source>
</reference>
<name>A0A4U8TLW0_9HELI</name>
<evidence type="ECO:0000313" key="1">
    <source>
        <dbReference type="EMBL" id="TLE01472.1"/>
    </source>
</evidence>
<dbReference type="EMBL" id="JRMQ02000007">
    <property type="protein sequence ID" value="TLE01472.1"/>
    <property type="molecule type" value="Genomic_DNA"/>
</dbReference>
<organism evidence="1 2">
    <name type="scientific">Helicobacter japonicus</name>
    <dbReference type="NCBI Taxonomy" id="425400"/>
    <lineage>
        <taxon>Bacteria</taxon>
        <taxon>Pseudomonadati</taxon>
        <taxon>Campylobacterota</taxon>
        <taxon>Epsilonproteobacteria</taxon>
        <taxon>Campylobacterales</taxon>
        <taxon>Helicobacteraceae</taxon>
        <taxon>Helicobacter</taxon>
    </lineage>
</organism>
<sequence>MGGGYNEAYATLTSQYDWLMLEIFDQMVRIQSGGDMKICFESVIANDDKILGAFIKERVGVDIFTNNTQYIPLISKITLDKIANKFLNIYLKILYFLTPASIRNEIFIRTSIGERHKWAYDNFSLTRLLQEAGFREIEQMRYNTSAIAHFNEYYLDINSDGSPYKGVSSLYIEAINKI</sequence>
<dbReference type="OrthoDB" id="9790710at2"/>
<keyword evidence="1" id="KW-0489">Methyltransferase</keyword>
<keyword evidence="2" id="KW-1185">Reference proteome</keyword>
<dbReference type="GO" id="GO:0008168">
    <property type="term" value="F:methyltransferase activity"/>
    <property type="evidence" value="ECO:0007669"/>
    <property type="project" value="UniProtKB-KW"/>
</dbReference>
<keyword evidence="1" id="KW-0808">Transferase</keyword>
<dbReference type="AlphaFoldDB" id="A0A4U8TLW0"/>
<proteinExistence type="predicted"/>
<protein>
    <submittedName>
        <fullName evidence="1">Methyltransferase type 11</fullName>
    </submittedName>
</protein>
<comment type="caution">
    <text evidence="1">The sequence shown here is derived from an EMBL/GenBank/DDBJ whole genome shotgun (WGS) entry which is preliminary data.</text>
</comment>
<gene>
    <name evidence="1" type="ORF">LS65_005795</name>
</gene>
<dbReference type="GO" id="GO:0032259">
    <property type="term" value="P:methylation"/>
    <property type="evidence" value="ECO:0007669"/>
    <property type="project" value="UniProtKB-KW"/>
</dbReference>
<evidence type="ECO:0000313" key="2">
    <source>
        <dbReference type="Proteomes" id="UP000029707"/>
    </source>
</evidence>